<dbReference type="Gene3D" id="3.50.4.10">
    <property type="entry name" value="Hepatocyte Growth Factor"/>
    <property type="match status" value="1"/>
</dbReference>
<keyword evidence="2" id="KW-0675">Receptor</keyword>
<dbReference type="InterPro" id="IPR003609">
    <property type="entry name" value="Pan_app"/>
</dbReference>
<comment type="caution">
    <text evidence="2">The sequence shown here is derived from an EMBL/GenBank/DDBJ whole genome shotgun (WGS) entry which is preliminary data.</text>
</comment>
<proteinExistence type="predicted"/>
<keyword evidence="3" id="KW-1185">Reference proteome</keyword>
<dbReference type="Proteomes" id="UP001233172">
    <property type="component" value="Unassembled WGS sequence"/>
</dbReference>
<reference evidence="2" key="2">
    <citation type="submission" date="2023-04" db="EMBL/GenBank/DDBJ databases">
        <authorList>
            <person name="Bu L."/>
            <person name="Lu L."/>
            <person name="Laidemitt M.R."/>
            <person name="Zhang S.M."/>
            <person name="Mutuku M."/>
            <person name="Mkoji G."/>
            <person name="Steinauer M."/>
            <person name="Loker E.S."/>
        </authorList>
    </citation>
    <scope>NUCLEOTIDE SEQUENCE</scope>
    <source>
        <strain evidence="2">KasaAsao</strain>
        <tissue evidence="2">Whole Snail</tissue>
    </source>
</reference>
<reference evidence="2" key="1">
    <citation type="journal article" date="2023" name="PLoS Negl. Trop. Dis.">
        <title>A genome sequence for Biomphalaria pfeifferi, the major vector snail for the human-infecting parasite Schistosoma mansoni.</title>
        <authorList>
            <person name="Bu L."/>
            <person name="Lu L."/>
            <person name="Laidemitt M.R."/>
            <person name="Zhang S.M."/>
            <person name="Mutuku M."/>
            <person name="Mkoji G."/>
            <person name="Steinauer M."/>
            <person name="Loker E.S."/>
        </authorList>
    </citation>
    <scope>NUCLEOTIDE SEQUENCE</scope>
    <source>
        <strain evidence="2">KasaAsao</strain>
    </source>
</reference>
<dbReference type="AlphaFoldDB" id="A0AAD8C820"/>
<gene>
    <name evidence="2" type="ORF">Bpfe_002558</name>
</gene>
<organism evidence="2 3">
    <name type="scientific">Biomphalaria pfeifferi</name>
    <name type="common">Bloodfluke planorb</name>
    <name type="synonym">Freshwater snail</name>
    <dbReference type="NCBI Taxonomy" id="112525"/>
    <lineage>
        <taxon>Eukaryota</taxon>
        <taxon>Metazoa</taxon>
        <taxon>Spiralia</taxon>
        <taxon>Lophotrochozoa</taxon>
        <taxon>Mollusca</taxon>
        <taxon>Gastropoda</taxon>
        <taxon>Heterobranchia</taxon>
        <taxon>Euthyneura</taxon>
        <taxon>Panpulmonata</taxon>
        <taxon>Hygrophila</taxon>
        <taxon>Lymnaeoidea</taxon>
        <taxon>Planorbidae</taxon>
        <taxon>Biomphalaria</taxon>
    </lineage>
</organism>
<evidence type="ECO:0000313" key="2">
    <source>
        <dbReference type="EMBL" id="KAK0067717.1"/>
    </source>
</evidence>
<sequence>MCLFSTGQVRLVCTELNLSFFHKRENTLPVSQSTVTTVKARSVLDCALTCLSTNCTSFSFDDQQDTCDI</sequence>
<dbReference type="SUPFAM" id="SSF57414">
    <property type="entry name" value="Hairpin loop containing domain-like"/>
    <property type="match status" value="1"/>
</dbReference>
<dbReference type="PROSITE" id="PS50948">
    <property type="entry name" value="PAN"/>
    <property type="match status" value="1"/>
</dbReference>
<dbReference type="EMBL" id="JASAOG010000006">
    <property type="protein sequence ID" value="KAK0067717.1"/>
    <property type="molecule type" value="Genomic_DNA"/>
</dbReference>
<evidence type="ECO:0000259" key="1">
    <source>
        <dbReference type="PROSITE" id="PS50948"/>
    </source>
</evidence>
<feature type="non-terminal residue" evidence="2">
    <location>
        <position position="69"/>
    </location>
</feature>
<protein>
    <submittedName>
        <fullName evidence="2">Killer cell lectin-like receptor subfamily F member 1</fullName>
    </submittedName>
</protein>
<evidence type="ECO:0000313" key="3">
    <source>
        <dbReference type="Proteomes" id="UP001233172"/>
    </source>
</evidence>
<accession>A0AAD8C820</accession>
<name>A0AAD8C820_BIOPF</name>
<feature type="domain" description="Apple" evidence="1">
    <location>
        <begin position="13"/>
        <end position="69"/>
    </location>
</feature>